<dbReference type="EMBL" id="JADJOT010000012">
    <property type="protein sequence ID" value="MBK7956135.1"/>
    <property type="molecule type" value="Genomic_DNA"/>
</dbReference>
<proteinExistence type="predicted"/>
<name>A0A935TKQ6_9PROT</name>
<organism evidence="3 4">
    <name type="scientific">Candidatus Accumulibacter affinis</name>
    <dbReference type="NCBI Taxonomy" id="2954384"/>
    <lineage>
        <taxon>Bacteria</taxon>
        <taxon>Pseudomonadati</taxon>
        <taxon>Pseudomonadota</taxon>
        <taxon>Betaproteobacteria</taxon>
        <taxon>Candidatus Accumulibacter</taxon>
    </lineage>
</organism>
<gene>
    <name evidence="3" type="ORF">IPK02_20530</name>
</gene>
<evidence type="ECO:0000313" key="3">
    <source>
        <dbReference type="EMBL" id="MBK7956135.1"/>
    </source>
</evidence>
<dbReference type="InterPro" id="IPR018634">
    <property type="entry name" value="ChrB_C"/>
</dbReference>
<feature type="domain" description="ChrB N-terminal" evidence="2">
    <location>
        <begin position="19"/>
        <end position="145"/>
    </location>
</feature>
<sequence length="313" mass="33868">MSKWIALVTSLPTENATARMRAWRSLKASGAAVLRDGVYLMPERDACRCTLDTVAADVLAAGGSALVLRIEEPEGAAFPALFDRSEDYASLLAEIVKSRVGLDADSAADTLKQVRKLRKTFATLSDIDFFPGEALRQAEAALQDLELTVGRVLSPGEPHPVEGAIPRLEILDYLGRTWATRRRPWVDRLASAWLIRRFIDPEARLLWLDSPDDCPSDTLGFDFDGAAFSHVGARVTFEVLLTSFGVETPALQRLGALVHFLDVGGVQPPESAGIESVLAGLQATAADDDQLLNLAGVVFDALLASFEKAKHAQ</sequence>
<dbReference type="InterPro" id="IPR046858">
    <property type="entry name" value="ChrB_N"/>
</dbReference>
<reference evidence="3 4" key="1">
    <citation type="submission" date="2020-10" db="EMBL/GenBank/DDBJ databases">
        <title>Connecting structure to function with the recovery of over 1000 high-quality activated sludge metagenome-assembled genomes encoding full-length rRNA genes using long-read sequencing.</title>
        <authorList>
            <person name="Singleton C.M."/>
            <person name="Petriglieri F."/>
            <person name="Kristensen J.M."/>
            <person name="Kirkegaard R.H."/>
            <person name="Michaelsen T.Y."/>
            <person name="Andersen M.H."/>
            <person name="Karst S.M."/>
            <person name="Dueholm M.S."/>
            <person name="Nielsen P.H."/>
            <person name="Albertsen M."/>
        </authorList>
    </citation>
    <scope>NUCLEOTIDE SEQUENCE [LARGE SCALE GENOMIC DNA]</scope>
    <source>
        <strain evidence="3">Fred_18-Q3-R57-64_BAT3C.720</strain>
    </source>
</reference>
<feature type="domain" description="ChrB C-terminal" evidence="1">
    <location>
        <begin position="178"/>
        <end position="305"/>
    </location>
</feature>
<comment type="caution">
    <text evidence="3">The sequence shown here is derived from an EMBL/GenBank/DDBJ whole genome shotgun (WGS) entry which is preliminary data.</text>
</comment>
<dbReference type="Pfam" id="PF20229">
    <property type="entry name" value="ChrB_N"/>
    <property type="match status" value="1"/>
</dbReference>
<accession>A0A935TKQ6</accession>
<evidence type="ECO:0000259" key="2">
    <source>
        <dbReference type="Pfam" id="PF20229"/>
    </source>
</evidence>
<evidence type="ECO:0000313" key="4">
    <source>
        <dbReference type="Proteomes" id="UP000706151"/>
    </source>
</evidence>
<protein>
    <submittedName>
        <fullName evidence="3">Chromate resistance protein</fullName>
    </submittedName>
</protein>
<dbReference type="Pfam" id="PF09828">
    <property type="entry name" value="ChrB_C"/>
    <property type="match status" value="1"/>
</dbReference>
<dbReference type="AlphaFoldDB" id="A0A935TKQ6"/>
<dbReference type="Proteomes" id="UP000706151">
    <property type="component" value="Unassembled WGS sequence"/>
</dbReference>
<evidence type="ECO:0000259" key="1">
    <source>
        <dbReference type="Pfam" id="PF09828"/>
    </source>
</evidence>